<protein>
    <submittedName>
        <fullName evidence="3">Uncharacterized protein</fullName>
    </submittedName>
</protein>
<dbReference type="Proteomes" id="UP000027725">
    <property type="component" value="Unassembled WGS sequence"/>
</dbReference>
<feature type="region of interest" description="Disordered" evidence="2">
    <location>
        <begin position="1"/>
        <end position="29"/>
    </location>
</feature>
<dbReference type="STRING" id="1185766.SAMN05216224_10652"/>
<evidence type="ECO:0000256" key="1">
    <source>
        <dbReference type="SAM" id="Coils"/>
    </source>
</evidence>
<accession>A0A074TFB7</accession>
<dbReference type="EMBL" id="JHEH01000023">
    <property type="protein sequence ID" value="KEP68835.1"/>
    <property type="molecule type" value="Genomic_DNA"/>
</dbReference>
<proteinExistence type="predicted"/>
<dbReference type="OrthoDB" id="7773581at2"/>
<dbReference type="RefSeq" id="WP_038067994.1">
    <property type="nucleotide sequence ID" value="NZ_FOVB01000006.1"/>
</dbReference>
<keyword evidence="1" id="KW-0175">Coiled coil</keyword>
<evidence type="ECO:0000313" key="3">
    <source>
        <dbReference type="EMBL" id="KEP68835.1"/>
    </source>
</evidence>
<feature type="compositionally biased region" description="Basic and acidic residues" evidence="2">
    <location>
        <begin position="1"/>
        <end position="12"/>
    </location>
</feature>
<keyword evidence="4" id="KW-1185">Reference proteome</keyword>
<organism evidence="3 4">
    <name type="scientific">Thioclava dalianensis</name>
    <dbReference type="NCBI Taxonomy" id="1185766"/>
    <lineage>
        <taxon>Bacteria</taxon>
        <taxon>Pseudomonadati</taxon>
        <taxon>Pseudomonadota</taxon>
        <taxon>Alphaproteobacteria</taxon>
        <taxon>Rhodobacterales</taxon>
        <taxon>Paracoccaceae</taxon>
        <taxon>Thioclava</taxon>
    </lineage>
</organism>
<evidence type="ECO:0000313" key="4">
    <source>
        <dbReference type="Proteomes" id="UP000027725"/>
    </source>
</evidence>
<dbReference type="AlphaFoldDB" id="A0A074TFB7"/>
<evidence type="ECO:0000256" key="2">
    <source>
        <dbReference type="SAM" id="MobiDB-lite"/>
    </source>
</evidence>
<gene>
    <name evidence="3" type="ORF">DL1_08685</name>
</gene>
<name>A0A074TFB7_9RHOB</name>
<sequence length="282" mass="30540">MTSHETLPDRGHNNPPEILPVLPPVKSAGELEDKVEAAKAEAAKQADPPPYDVTAHATLGNNVMAFCDACGAWKDLKEITTKEQSERLTDFVTGARGLYKKVEEQRKADKKIHDDRGKEVQKAYTSLTAKLEKVADDMKAMQAIWISKENERIAAEQAAARAEAEAKLEEARRAAAAAETRNDVSGEVDAADAIKEAEKAVKSASKAKTAKAGSATGAGRSMSLRKVYECEITNINHAFMAFRENPEVAELLTRLANAEVRSQKGEKVAPAGFKLNEKKVAA</sequence>
<comment type="caution">
    <text evidence="3">The sequence shown here is derived from an EMBL/GenBank/DDBJ whole genome shotgun (WGS) entry which is preliminary data.</text>
</comment>
<feature type="coiled-coil region" evidence="1">
    <location>
        <begin position="152"/>
        <end position="181"/>
    </location>
</feature>
<reference evidence="3 4" key="1">
    <citation type="submission" date="2014-03" db="EMBL/GenBank/DDBJ databases">
        <title>The draft genome sequence of Thioclava dalianensis DLFJ1-1.</title>
        <authorList>
            <person name="Lai Q."/>
            <person name="Shao Z."/>
        </authorList>
    </citation>
    <scope>NUCLEOTIDE SEQUENCE [LARGE SCALE GENOMIC DNA]</scope>
    <source>
        <strain evidence="3 4">DLFJ1-1</strain>
    </source>
</reference>